<dbReference type="PANTHER" id="PTHR48063">
    <property type="entry name" value="LRR RECEPTOR-LIKE KINASE"/>
    <property type="match status" value="1"/>
</dbReference>
<proteinExistence type="predicted"/>
<dbReference type="SUPFAM" id="SSF52047">
    <property type="entry name" value="RNI-like"/>
    <property type="match status" value="1"/>
</dbReference>
<evidence type="ECO:0000256" key="1">
    <source>
        <dbReference type="ARBA" id="ARBA00004370"/>
    </source>
</evidence>
<evidence type="ECO:0008006" key="9">
    <source>
        <dbReference type="Google" id="ProtNLM"/>
    </source>
</evidence>
<evidence type="ECO:0000256" key="3">
    <source>
        <dbReference type="ARBA" id="ARBA00022729"/>
    </source>
</evidence>
<dbReference type="EMBL" id="JAAAID010000672">
    <property type="protein sequence ID" value="KAG0014977.1"/>
    <property type="molecule type" value="Genomic_DNA"/>
</dbReference>
<keyword evidence="6" id="KW-0325">Glycoprotein</keyword>
<dbReference type="AlphaFoldDB" id="A0A9P6MW38"/>
<protein>
    <recommendedName>
        <fullName evidence="9">F-box domain protein</fullName>
    </recommendedName>
</protein>
<name>A0A9P6MW38_9FUNG</name>
<evidence type="ECO:0000256" key="4">
    <source>
        <dbReference type="ARBA" id="ARBA00022989"/>
    </source>
</evidence>
<keyword evidence="5" id="KW-0472">Membrane</keyword>
<evidence type="ECO:0000256" key="5">
    <source>
        <dbReference type="ARBA" id="ARBA00023136"/>
    </source>
</evidence>
<evidence type="ECO:0000256" key="2">
    <source>
        <dbReference type="ARBA" id="ARBA00022692"/>
    </source>
</evidence>
<dbReference type="InterPro" id="IPR032675">
    <property type="entry name" value="LRR_dom_sf"/>
</dbReference>
<dbReference type="InterPro" id="IPR046956">
    <property type="entry name" value="RLP23-like"/>
</dbReference>
<dbReference type="GO" id="GO:0016020">
    <property type="term" value="C:membrane"/>
    <property type="evidence" value="ECO:0007669"/>
    <property type="project" value="UniProtKB-SubCell"/>
</dbReference>
<evidence type="ECO:0000313" key="7">
    <source>
        <dbReference type="EMBL" id="KAG0014977.1"/>
    </source>
</evidence>
<accession>A0A9P6MW38</accession>
<keyword evidence="2" id="KW-0812">Transmembrane</keyword>
<keyword evidence="8" id="KW-1185">Reference proteome</keyword>
<gene>
    <name evidence="7" type="ORF">BGZ80_010125</name>
</gene>
<comment type="subcellular location">
    <subcellularLocation>
        <location evidence="1">Membrane</location>
    </subcellularLocation>
</comment>
<organism evidence="7 8">
    <name type="scientific">Entomortierella chlamydospora</name>
    <dbReference type="NCBI Taxonomy" id="101097"/>
    <lineage>
        <taxon>Eukaryota</taxon>
        <taxon>Fungi</taxon>
        <taxon>Fungi incertae sedis</taxon>
        <taxon>Mucoromycota</taxon>
        <taxon>Mortierellomycotina</taxon>
        <taxon>Mortierellomycetes</taxon>
        <taxon>Mortierellales</taxon>
        <taxon>Mortierellaceae</taxon>
        <taxon>Entomortierella</taxon>
    </lineage>
</organism>
<keyword evidence="4" id="KW-1133">Transmembrane helix</keyword>
<keyword evidence="3" id="KW-0732">Signal</keyword>
<comment type="caution">
    <text evidence="7">The sequence shown here is derived from an EMBL/GenBank/DDBJ whole genome shotgun (WGS) entry which is preliminary data.</text>
</comment>
<sequence>MINTLTISTLPEAFNIQYPNLRTLSLGYEWSCYDLLSQPGKDGNTDVANLILINPKISSLKLFPRDGRINESILQSASELQDLERMTLFYARFTPGDDIDVFWRACRNLKKLRLQGTKFARDTQAPEYIREFGIRILKIEKATGMSEANQLELISRCPRLEELVWLESQPSSAGKDFVQRIAQGNPWPNLRRLTLNSCMSDDEVEKILSELKELTHLELQQASFGPHASTALLEHHLETLVELNLRSCYRATSSTFRDVLCSCPQLEVLTGPKILANDIAESEPWACLSLKVFQINVEFKESEHGDKDLQSSVFKQLSRLPKLTELYVGKEAINGTTRYPGLDFRLEYGMGQLENLKDLRYFSFRNTMQVLGEEDIEWMTAHWTKLELVSGLLHTNTEKTIELRNLLRKKDIGGV</sequence>
<dbReference type="Proteomes" id="UP000703661">
    <property type="component" value="Unassembled WGS sequence"/>
</dbReference>
<evidence type="ECO:0000313" key="8">
    <source>
        <dbReference type="Proteomes" id="UP000703661"/>
    </source>
</evidence>
<reference evidence="7" key="1">
    <citation type="journal article" date="2020" name="Fungal Divers.">
        <title>Resolving the Mortierellaceae phylogeny through synthesis of multi-gene phylogenetics and phylogenomics.</title>
        <authorList>
            <person name="Vandepol N."/>
            <person name="Liber J."/>
            <person name="Desiro A."/>
            <person name="Na H."/>
            <person name="Kennedy M."/>
            <person name="Barry K."/>
            <person name="Grigoriev I.V."/>
            <person name="Miller A.N."/>
            <person name="O'Donnell K."/>
            <person name="Stajich J.E."/>
            <person name="Bonito G."/>
        </authorList>
    </citation>
    <scope>NUCLEOTIDE SEQUENCE</scope>
    <source>
        <strain evidence="7">NRRL 2769</strain>
    </source>
</reference>
<dbReference type="Gene3D" id="3.80.10.10">
    <property type="entry name" value="Ribonuclease Inhibitor"/>
    <property type="match status" value="1"/>
</dbReference>
<evidence type="ECO:0000256" key="6">
    <source>
        <dbReference type="ARBA" id="ARBA00023180"/>
    </source>
</evidence>